<sequence length="288" mass="33339">MKAKLTINLDEISNNLETSFSFLKEMDLHTCELRMIDGKNISLMDRKEIVDFSNRLKSEKITPIAIASPIFKWHVNDLQETIVHDNFGINPNLSLIEKERLVDCVLEYADMLYINKIRIFSYLGKMENPFDILLKDKIFKKIIKNKHTFLLENEPVCTVSAKKQLENFADLITNNRFTNIKIWLDIANLIQIGENIDESFIAKIAPHVEYIHIKDFICNKGSIQYVPVGTGDINYTQILSLLNKHIPDSQDITISIETHARIEKEKYSYSKKSIIALREILKEVTHAN</sequence>
<name>A0A437SJW0_BACTU</name>
<dbReference type="SUPFAM" id="SSF51658">
    <property type="entry name" value="Xylose isomerase-like"/>
    <property type="match status" value="1"/>
</dbReference>
<evidence type="ECO:0000313" key="3">
    <source>
        <dbReference type="Proteomes" id="UP000286687"/>
    </source>
</evidence>
<comment type="caution">
    <text evidence="2">The sequence shown here is derived from an EMBL/GenBank/DDBJ whole genome shotgun (WGS) entry which is preliminary data.</text>
</comment>
<evidence type="ECO:0000313" key="2">
    <source>
        <dbReference type="EMBL" id="RVU63194.1"/>
    </source>
</evidence>
<reference evidence="2 3" key="1">
    <citation type="submission" date="2018-01" db="EMBL/GenBank/DDBJ databases">
        <title>Complete genome sequence of G25-42.</title>
        <authorList>
            <person name="Zheng Z."/>
            <person name="Sun M."/>
        </authorList>
    </citation>
    <scope>NUCLEOTIDE SEQUENCE [LARGE SCALE GENOMIC DNA]</scope>
    <source>
        <strain evidence="2 3">G25-42</strain>
    </source>
</reference>
<dbReference type="EMBL" id="LDER01000219">
    <property type="protein sequence ID" value="RVU63194.1"/>
    <property type="molecule type" value="Genomic_DNA"/>
</dbReference>
<organism evidence="2 3">
    <name type="scientific">Bacillus thuringiensis</name>
    <dbReference type="NCBI Taxonomy" id="1428"/>
    <lineage>
        <taxon>Bacteria</taxon>
        <taxon>Bacillati</taxon>
        <taxon>Bacillota</taxon>
        <taxon>Bacilli</taxon>
        <taxon>Bacillales</taxon>
        <taxon>Bacillaceae</taxon>
        <taxon>Bacillus</taxon>
        <taxon>Bacillus cereus group</taxon>
    </lineage>
</organism>
<feature type="domain" description="Xylose isomerase-like TIM barrel" evidence="1">
    <location>
        <begin position="147"/>
        <end position="262"/>
    </location>
</feature>
<gene>
    <name evidence="2" type="ORF">BM74_16445</name>
</gene>
<dbReference type="InterPro" id="IPR036237">
    <property type="entry name" value="Xyl_isomerase-like_sf"/>
</dbReference>
<accession>A0A437SJW0</accession>
<protein>
    <recommendedName>
        <fullName evidence="1">Xylose isomerase-like TIM barrel domain-containing protein</fullName>
    </recommendedName>
</protein>
<dbReference type="Proteomes" id="UP000286687">
    <property type="component" value="Unassembled WGS sequence"/>
</dbReference>
<dbReference type="Gene3D" id="3.20.20.150">
    <property type="entry name" value="Divalent-metal-dependent TIM barrel enzymes"/>
    <property type="match status" value="1"/>
</dbReference>
<dbReference type="AlphaFoldDB" id="A0A437SJW0"/>
<dbReference type="InterPro" id="IPR013022">
    <property type="entry name" value="Xyl_isomerase-like_TIM-brl"/>
</dbReference>
<dbReference type="Pfam" id="PF01261">
    <property type="entry name" value="AP_endonuc_2"/>
    <property type="match status" value="1"/>
</dbReference>
<dbReference type="RefSeq" id="WP_023524096.1">
    <property type="nucleotide sequence ID" value="NZ_JBAKCA010000136.1"/>
</dbReference>
<evidence type="ECO:0000259" key="1">
    <source>
        <dbReference type="Pfam" id="PF01261"/>
    </source>
</evidence>
<proteinExistence type="predicted"/>